<name>A0AAC9LAB4_9PSEU</name>
<dbReference type="KEGG" id="acad:UA74_03160"/>
<proteinExistence type="predicted"/>
<dbReference type="Proteomes" id="UP000185511">
    <property type="component" value="Chromosome"/>
</dbReference>
<dbReference type="AlphaFoldDB" id="A0AAC9LAB4"/>
<sequence length="557" mass="60981">MTEARRLADELTDVLFDVDPLSPTLFGISGHDNTRLADHGDSAWESLRARLSDVARRAGEIDLTPLDAEDRLTVAVVRQQAESAIETGDLRSAEFTITDSFFAPAGELFSLLPMITLPGTAQAQDYLARLEAIPAFLATLADGHRAGIASGRVPVEHLVTKTIAMLDRYLADPDADPMAQPAPAEADPAFESRRQKILADTVRPAFAEYRRVLAEEVVAHGRPVDRVGLCWLPEGEQAYRVLAKSHTTTDRTPAELHQTGKDIIAALAEEYRALGAKVFGTDDLAEVFERLRTDPSLRWADGDELINAARAAISRAEKVAPDWFGRLPSQGCLVEPVPEAEAPGAALAYYLSPALDGSRPGTYFANTYQAEKRYRYTAEATAFHEAVPGHHFQITIAQELSDLPLARRLAPLNAYLEGWGLYTERLADEMGLYSDDLSKFGMLALDSMRAARLVVDTGLHALGWSRQQAIDYIMDNSAMGLLEVESEVDRYIAAPGQALSYMVGRLEINRLRARAEEELGADFDIRAFHDVVLGSGPLPLNVLDTVVSDWLTATRAA</sequence>
<dbReference type="RefSeq" id="WP_075738752.1">
    <property type="nucleotide sequence ID" value="NZ_CP016076.1"/>
</dbReference>
<evidence type="ECO:0008006" key="3">
    <source>
        <dbReference type="Google" id="ProtNLM"/>
    </source>
</evidence>
<evidence type="ECO:0000313" key="1">
    <source>
        <dbReference type="EMBL" id="APU12715.1"/>
    </source>
</evidence>
<accession>A0AAC9LAB4</accession>
<dbReference type="EMBL" id="CP016076">
    <property type="protein sequence ID" value="APU12715.1"/>
    <property type="molecule type" value="Genomic_DNA"/>
</dbReference>
<dbReference type="PANTHER" id="PTHR33361">
    <property type="entry name" value="GLR0591 PROTEIN"/>
    <property type="match status" value="1"/>
</dbReference>
<reference evidence="2" key="1">
    <citation type="submission" date="2016-06" db="EMBL/GenBank/DDBJ databases">
        <title>Complete genome sequence of Actinoalloteichus fjordicus DSM 46855 (=ADI127-17), type strain of the new species Actinoalloteichus fjordicus.</title>
        <authorList>
            <person name="Ruckert C."/>
            <person name="Nouioui I."/>
            <person name="Willmese J."/>
            <person name="van Wezel G."/>
            <person name="Klenk H.-P."/>
            <person name="Kalinowski J."/>
            <person name="Zotchev S.B."/>
        </authorList>
    </citation>
    <scope>NUCLEOTIDE SEQUENCE [LARGE SCALE GENOMIC DNA]</scope>
    <source>
        <strain evidence="2">ADI127-7</strain>
    </source>
</reference>
<keyword evidence="2" id="KW-1185">Reference proteome</keyword>
<dbReference type="InterPro" id="IPR010281">
    <property type="entry name" value="DUF885"/>
</dbReference>
<gene>
    <name evidence="1" type="ORF">UA74_03160</name>
</gene>
<evidence type="ECO:0000313" key="2">
    <source>
        <dbReference type="Proteomes" id="UP000185511"/>
    </source>
</evidence>
<protein>
    <recommendedName>
        <fullName evidence="3">DUF885 domain-containing protein</fullName>
    </recommendedName>
</protein>
<organism evidence="1 2">
    <name type="scientific">Actinoalloteichus fjordicus</name>
    <dbReference type="NCBI Taxonomy" id="1612552"/>
    <lineage>
        <taxon>Bacteria</taxon>
        <taxon>Bacillati</taxon>
        <taxon>Actinomycetota</taxon>
        <taxon>Actinomycetes</taxon>
        <taxon>Pseudonocardiales</taxon>
        <taxon>Pseudonocardiaceae</taxon>
        <taxon>Actinoalloteichus</taxon>
    </lineage>
</organism>
<dbReference type="Pfam" id="PF05960">
    <property type="entry name" value="DUF885"/>
    <property type="match status" value="1"/>
</dbReference>
<dbReference type="PANTHER" id="PTHR33361:SF2">
    <property type="entry name" value="DUF885 DOMAIN-CONTAINING PROTEIN"/>
    <property type="match status" value="1"/>
</dbReference>